<keyword evidence="2" id="KW-1185">Reference proteome</keyword>
<proteinExistence type="predicted"/>
<accession>A0A917KPX7</accession>
<evidence type="ECO:0000313" key="1">
    <source>
        <dbReference type="EMBL" id="GGJ21914.1"/>
    </source>
</evidence>
<dbReference type="AlphaFoldDB" id="A0A917KPX7"/>
<evidence type="ECO:0000313" key="2">
    <source>
        <dbReference type="Proteomes" id="UP000661507"/>
    </source>
</evidence>
<reference evidence="1" key="1">
    <citation type="journal article" date="2014" name="Int. J. Syst. Evol. Microbiol.">
        <title>Complete genome sequence of Corynebacterium casei LMG S-19264T (=DSM 44701T), isolated from a smear-ripened cheese.</title>
        <authorList>
            <consortium name="US DOE Joint Genome Institute (JGI-PGF)"/>
            <person name="Walter F."/>
            <person name="Albersmeier A."/>
            <person name="Kalinowski J."/>
            <person name="Ruckert C."/>
        </authorList>
    </citation>
    <scope>NUCLEOTIDE SEQUENCE</scope>
    <source>
        <strain evidence="1">CGMCC 1.3617</strain>
    </source>
</reference>
<reference evidence="1" key="2">
    <citation type="submission" date="2020-09" db="EMBL/GenBank/DDBJ databases">
        <authorList>
            <person name="Sun Q."/>
            <person name="Zhou Y."/>
        </authorList>
    </citation>
    <scope>NUCLEOTIDE SEQUENCE</scope>
    <source>
        <strain evidence="1">CGMCC 1.3617</strain>
    </source>
</reference>
<name>A0A917KPX7_9PROT</name>
<comment type="caution">
    <text evidence="1">The sequence shown here is derived from an EMBL/GenBank/DDBJ whole genome shotgun (WGS) entry which is preliminary data.</text>
</comment>
<dbReference type="EMBL" id="BMKW01000007">
    <property type="protein sequence ID" value="GGJ21914.1"/>
    <property type="molecule type" value="Genomic_DNA"/>
</dbReference>
<protein>
    <submittedName>
        <fullName evidence="1">Uncharacterized protein</fullName>
    </submittedName>
</protein>
<gene>
    <name evidence="1" type="ORF">GCM10011320_31430</name>
</gene>
<sequence>MHITRASGGTAIVEWIGSICVRGNPNADPLKIEIAPKDGFLLNVNGQGGISLLEMTVPASEVHRMRRAAPHLFPDPEPVSPLPHQKPTLRQLCELEAEFERRNTPHLLRTLENQK</sequence>
<dbReference type="Proteomes" id="UP000661507">
    <property type="component" value="Unassembled WGS sequence"/>
</dbReference>
<organism evidence="1 2">
    <name type="scientific">Neoroseomonas lacus</name>
    <dbReference type="NCBI Taxonomy" id="287609"/>
    <lineage>
        <taxon>Bacteria</taxon>
        <taxon>Pseudomonadati</taxon>
        <taxon>Pseudomonadota</taxon>
        <taxon>Alphaproteobacteria</taxon>
        <taxon>Acetobacterales</taxon>
        <taxon>Acetobacteraceae</taxon>
        <taxon>Neoroseomonas</taxon>
    </lineage>
</organism>